<reference evidence="2 3" key="1">
    <citation type="submission" date="2023-02" db="EMBL/GenBank/DDBJ databases">
        <title>LHISI_Scaffold_Assembly.</title>
        <authorList>
            <person name="Stuart O.P."/>
            <person name="Cleave R."/>
            <person name="Magrath M.J.L."/>
            <person name="Mikheyev A.S."/>
        </authorList>
    </citation>
    <scope>NUCLEOTIDE SEQUENCE [LARGE SCALE GENOMIC DNA]</scope>
    <source>
        <strain evidence="2">Daus_M_001</strain>
        <tissue evidence="2">Leg muscle</tissue>
    </source>
</reference>
<feature type="region of interest" description="Disordered" evidence="1">
    <location>
        <begin position="147"/>
        <end position="194"/>
    </location>
</feature>
<feature type="compositionally biased region" description="Polar residues" evidence="1">
    <location>
        <begin position="184"/>
        <end position="194"/>
    </location>
</feature>
<feature type="region of interest" description="Disordered" evidence="1">
    <location>
        <begin position="705"/>
        <end position="741"/>
    </location>
</feature>
<feature type="compositionally biased region" description="Polar residues" evidence="1">
    <location>
        <begin position="160"/>
        <end position="172"/>
    </location>
</feature>
<dbReference type="EMBL" id="JARBHB010000004">
    <property type="protein sequence ID" value="KAJ8886257.1"/>
    <property type="molecule type" value="Genomic_DNA"/>
</dbReference>
<evidence type="ECO:0000313" key="2">
    <source>
        <dbReference type="EMBL" id="KAJ8886257.1"/>
    </source>
</evidence>
<gene>
    <name evidence="2" type="ORF">PR048_012466</name>
</gene>
<proteinExistence type="predicted"/>
<evidence type="ECO:0000313" key="3">
    <source>
        <dbReference type="Proteomes" id="UP001159363"/>
    </source>
</evidence>
<accession>A0ABQ9HPK1</accession>
<dbReference type="Proteomes" id="UP001159363">
    <property type="component" value="Chromosome X"/>
</dbReference>
<organism evidence="2 3">
    <name type="scientific">Dryococelus australis</name>
    <dbReference type="NCBI Taxonomy" id="614101"/>
    <lineage>
        <taxon>Eukaryota</taxon>
        <taxon>Metazoa</taxon>
        <taxon>Ecdysozoa</taxon>
        <taxon>Arthropoda</taxon>
        <taxon>Hexapoda</taxon>
        <taxon>Insecta</taxon>
        <taxon>Pterygota</taxon>
        <taxon>Neoptera</taxon>
        <taxon>Polyneoptera</taxon>
        <taxon>Phasmatodea</taxon>
        <taxon>Verophasmatodea</taxon>
        <taxon>Anareolatae</taxon>
        <taxon>Phasmatidae</taxon>
        <taxon>Eurycanthinae</taxon>
        <taxon>Dryococelus</taxon>
    </lineage>
</organism>
<comment type="caution">
    <text evidence="2">The sequence shown here is derived from an EMBL/GenBank/DDBJ whole genome shotgun (WGS) entry which is preliminary data.</text>
</comment>
<sequence length="741" mass="81648">MDFFLWGHVKCVVYSTPVATRQDLVEQIFVACDQLHQTPHIFARVRQSLLRRCTGVQEKLFGRDAAGRQHPPPDVTTDQALWEAVNISSAYEASYPSTPRAAHKHNISVYKEMPKHSSTVLLALQAEQGQEAPVCIRLSSWCSAKKPQQGSGCDPAQRGCTRSPSRRPTSTLKKPGRRIEGLSRCSTPSAVNDDSNSQWYQETLWQRGSQLGPPLTNAWEAPEKPNSYNQVKSTRPHFIGFSILIIPITLRQLASHILATVTVSRSKLPGGEVYVVKLALGHITQTQGTVGSEEEEPMLKVPRGVVVHLSQEETKDKKFSLARPATPPPLNTPVPFWHEVIYCFTLLGTTNVIEYDDSLRKAQPLTSVKVFVTDNRDGQHDKQKFQAGRNGLVYPSVGIDTTCSTASYGFMTWSKSFKIHYNHRSRSCNQVKSSPTNLSYKYCDTTLSTTTSQPKLGTSTAFSTSVPLKVFGGHAYHAVCLIMAELASHMDDSDERYFAVIETVTNISDEATERPGELLIGADMLPRLLTGGNTDGSPVALDSVLGWILTHKVAFEQSPCPSALHCVNVDMSFGGYHAVFLGTGKFNHQAPGSVDVSTKSANGLSLNNILLTGPRLQHDIKVLLKFVVATRNINASAEQIDIFINTATNRYFLADAMDIQCHTRREVRESRTKKIPGCAACCDSWREEGSLVRCGCGLMTEREKESSDMGMAGGWTEKRKRSAMGGMAKGRDDGQPVDDKQ</sequence>
<evidence type="ECO:0000256" key="1">
    <source>
        <dbReference type="SAM" id="MobiDB-lite"/>
    </source>
</evidence>
<feature type="compositionally biased region" description="Basic and acidic residues" evidence="1">
    <location>
        <begin position="729"/>
        <end position="741"/>
    </location>
</feature>
<name>A0ABQ9HPK1_9NEOP</name>
<protein>
    <submittedName>
        <fullName evidence="2">Uncharacterized protein</fullName>
    </submittedName>
</protein>
<keyword evidence="3" id="KW-1185">Reference proteome</keyword>